<evidence type="ECO:0000313" key="3">
    <source>
        <dbReference type="Proteomes" id="UP000799757"/>
    </source>
</evidence>
<name>A0A6A6XSI9_9PLEO</name>
<accession>A0A6A6XSI9</accession>
<proteinExistence type="predicted"/>
<dbReference type="AlphaFoldDB" id="A0A6A6XSI9"/>
<evidence type="ECO:0000256" key="1">
    <source>
        <dbReference type="SAM" id="MobiDB-lite"/>
    </source>
</evidence>
<organism evidence="2 3">
    <name type="scientific">Melanomma pulvis-pyrius CBS 109.77</name>
    <dbReference type="NCBI Taxonomy" id="1314802"/>
    <lineage>
        <taxon>Eukaryota</taxon>
        <taxon>Fungi</taxon>
        <taxon>Dikarya</taxon>
        <taxon>Ascomycota</taxon>
        <taxon>Pezizomycotina</taxon>
        <taxon>Dothideomycetes</taxon>
        <taxon>Pleosporomycetidae</taxon>
        <taxon>Pleosporales</taxon>
        <taxon>Melanommataceae</taxon>
        <taxon>Melanomma</taxon>
    </lineage>
</organism>
<dbReference type="OrthoDB" id="5337308at2759"/>
<feature type="region of interest" description="Disordered" evidence="1">
    <location>
        <begin position="1"/>
        <end position="27"/>
    </location>
</feature>
<dbReference type="EMBL" id="MU001781">
    <property type="protein sequence ID" value="KAF2798547.1"/>
    <property type="molecule type" value="Genomic_DNA"/>
</dbReference>
<dbReference type="Proteomes" id="UP000799757">
    <property type="component" value="Unassembled WGS sequence"/>
</dbReference>
<reference evidence="2" key="1">
    <citation type="journal article" date="2020" name="Stud. Mycol.">
        <title>101 Dothideomycetes genomes: a test case for predicting lifestyles and emergence of pathogens.</title>
        <authorList>
            <person name="Haridas S."/>
            <person name="Albert R."/>
            <person name="Binder M."/>
            <person name="Bloem J."/>
            <person name="Labutti K."/>
            <person name="Salamov A."/>
            <person name="Andreopoulos B."/>
            <person name="Baker S."/>
            <person name="Barry K."/>
            <person name="Bills G."/>
            <person name="Bluhm B."/>
            <person name="Cannon C."/>
            <person name="Castanera R."/>
            <person name="Culley D."/>
            <person name="Daum C."/>
            <person name="Ezra D."/>
            <person name="Gonzalez J."/>
            <person name="Henrissat B."/>
            <person name="Kuo A."/>
            <person name="Liang C."/>
            <person name="Lipzen A."/>
            <person name="Lutzoni F."/>
            <person name="Magnuson J."/>
            <person name="Mondo S."/>
            <person name="Nolan M."/>
            <person name="Ohm R."/>
            <person name="Pangilinan J."/>
            <person name="Park H.-J."/>
            <person name="Ramirez L."/>
            <person name="Alfaro M."/>
            <person name="Sun H."/>
            <person name="Tritt A."/>
            <person name="Yoshinaga Y."/>
            <person name="Zwiers L.-H."/>
            <person name="Turgeon B."/>
            <person name="Goodwin S."/>
            <person name="Spatafora J."/>
            <person name="Crous P."/>
            <person name="Grigoriev I."/>
        </authorList>
    </citation>
    <scope>NUCLEOTIDE SEQUENCE</scope>
    <source>
        <strain evidence="2">CBS 109.77</strain>
    </source>
</reference>
<evidence type="ECO:0000313" key="2">
    <source>
        <dbReference type="EMBL" id="KAF2798547.1"/>
    </source>
</evidence>
<feature type="compositionally biased region" description="Low complexity" evidence="1">
    <location>
        <begin position="1"/>
        <end position="12"/>
    </location>
</feature>
<gene>
    <name evidence="2" type="ORF">K505DRAFT_357393</name>
</gene>
<keyword evidence="3" id="KW-1185">Reference proteome</keyword>
<protein>
    <submittedName>
        <fullName evidence="2">Uncharacterized protein</fullName>
    </submittedName>
</protein>
<sequence>MSSPSPASTSTPKHFYHSRQYLSSSSTGTDLSRYVQHRPAGANFYSHVTSKGASLLRKMLDSNHEAGQMLEPPRTSVESLLVDPSNIDKWGYVRSDYENEFQMEGFYHGAARLAVGSTWSEPVVSYCEHNEERTIDGTTYLPTEAAFENWCSPSDGVIIAHSNYGPAYQCSERLCRPTPLPHLKHWSDIVFLQYVETATLSNTTIRNLSHVFRRLIRNPETRSVIDRILRDESKEPEMWPGFTLNIDTQPGKAILGTPNGSGVAFLLFEHKRQLGHKYVDRVTIYHEIDPGDYSVWPSVLFYIKDVVPGITAQE</sequence>